<dbReference type="AlphaFoldDB" id="A0A848CKE1"/>
<dbReference type="Proteomes" id="UP000522333">
    <property type="component" value="Unassembled WGS sequence"/>
</dbReference>
<evidence type="ECO:0000313" key="2">
    <source>
        <dbReference type="Proteomes" id="UP000522333"/>
    </source>
</evidence>
<sequence>MSYTKEMCLYLLDNPDNIEAESLTESVERQVFQAMNKAISMRVGDRTPWRGQYALVTGDDEEHEETWFACAHWPYKANGDPLVCFRLWENEGDNGYWLSQALGVNGGSMCFEFRMVGKTGGPSLYKVKKAMKEFYEQNARLKEAGFKLHQRGSIFMPFTLVPGEVKKEFPDLKMSLAPMKAVLEKLFELKPEFDKLVKAVYPPKQ</sequence>
<reference evidence="1 2" key="1">
    <citation type="submission" date="2020-04" db="EMBL/GenBank/DDBJ databases">
        <authorList>
            <person name="Hitch T.C.A."/>
            <person name="Wylensek D."/>
            <person name="Clavel T."/>
        </authorList>
    </citation>
    <scope>NUCLEOTIDE SEQUENCE [LARGE SCALE GENOMIC DNA]</scope>
    <source>
        <strain evidence="1 2">PG-251-APC-1</strain>
    </source>
</reference>
<protein>
    <submittedName>
        <fullName evidence="1">Uncharacterized protein</fullName>
    </submittedName>
</protein>
<evidence type="ECO:0000313" key="1">
    <source>
        <dbReference type="EMBL" id="NME52803.1"/>
    </source>
</evidence>
<dbReference type="RefSeq" id="WP_168936118.1">
    <property type="nucleotide sequence ID" value="NZ_CAMMAI010000072.1"/>
</dbReference>
<proteinExistence type="predicted"/>
<comment type="caution">
    <text evidence="1">The sequence shown here is derived from an EMBL/GenBank/DDBJ whole genome shotgun (WGS) entry which is preliminary data.</text>
</comment>
<dbReference type="EMBL" id="JABAFY010000042">
    <property type="protein sequence ID" value="NME52803.1"/>
    <property type="molecule type" value="Genomic_DNA"/>
</dbReference>
<gene>
    <name evidence="1" type="ORF">HF854_09820</name>
</gene>
<accession>A0A848CKE1</accession>
<organism evidence="1 2">
    <name type="scientific">Desulfovibrio piger</name>
    <dbReference type="NCBI Taxonomy" id="901"/>
    <lineage>
        <taxon>Bacteria</taxon>
        <taxon>Pseudomonadati</taxon>
        <taxon>Thermodesulfobacteriota</taxon>
        <taxon>Desulfovibrionia</taxon>
        <taxon>Desulfovibrionales</taxon>
        <taxon>Desulfovibrionaceae</taxon>
        <taxon>Desulfovibrio</taxon>
    </lineage>
</organism>
<name>A0A848CKE1_9BACT</name>